<reference evidence="4 5" key="1">
    <citation type="submission" date="2019-11" db="EMBL/GenBank/DDBJ databases">
        <title>Implementation of targeted gown and glove precautions to prevent Staphylococcus aureus acquisition in community-based nursing homes.</title>
        <authorList>
            <person name="Stine O.C."/>
        </authorList>
    </citation>
    <scope>NUCLEOTIDE SEQUENCE [LARGE SCALE GENOMIC DNA]</scope>
    <source>
        <strain evidence="3 5">S_2023.LVRQ.AN</strain>
        <strain evidence="2 4">S_4031.LGMP.AI</strain>
    </source>
</reference>
<evidence type="ECO:0000313" key="3">
    <source>
        <dbReference type="EMBL" id="MVL46449.1"/>
    </source>
</evidence>
<accession>A0A6B0CW08</accession>
<sequence length="151" mass="17000">MAKVLYITAHPFNELVSNSMAAGKAFIETYQQQHPEDEVKHIDLFETYIPVIDKDVLTGWGKMSNGETLTDDEQMKVSRLSDILEEFLSADKYVFVTPMWNLSFPPVVKAYIDAISIAGKTFKYSAEGPQGLLTDKKVLHIQSRGGYYTEG</sequence>
<dbReference type="Proteomes" id="UP000434412">
    <property type="component" value="Unassembled WGS sequence"/>
</dbReference>
<dbReference type="SUPFAM" id="SSF52218">
    <property type="entry name" value="Flavoproteins"/>
    <property type="match status" value="1"/>
</dbReference>
<dbReference type="EMBL" id="WPVZ01000706">
    <property type="protein sequence ID" value="MVL46449.1"/>
    <property type="molecule type" value="Genomic_DNA"/>
</dbReference>
<dbReference type="Gene3D" id="3.40.50.360">
    <property type="match status" value="1"/>
</dbReference>
<evidence type="ECO:0000259" key="1">
    <source>
        <dbReference type="Pfam" id="PF02525"/>
    </source>
</evidence>
<protein>
    <submittedName>
        <fullName evidence="3">FMN-dependent NADH-azoreductase</fullName>
    </submittedName>
</protein>
<dbReference type="InterPro" id="IPR003680">
    <property type="entry name" value="Flavodoxin_fold"/>
</dbReference>
<dbReference type="Pfam" id="PF02525">
    <property type="entry name" value="Flavodoxin_2"/>
    <property type="match status" value="1"/>
</dbReference>
<dbReference type="EMBL" id="WPRH01000051">
    <property type="protein sequence ID" value="MVI54379.1"/>
    <property type="molecule type" value="Genomic_DNA"/>
</dbReference>
<proteinExistence type="predicted"/>
<dbReference type="AlphaFoldDB" id="A0A6B0CW08"/>
<dbReference type="InterPro" id="IPR050104">
    <property type="entry name" value="FMN-dep_NADH:Q_OxRdtase_AzoR1"/>
</dbReference>
<evidence type="ECO:0000313" key="2">
    <source>
        <dbReference type="EMBL" id="MVI54379.1"/>
    </source>
</evidence>
<feature type="non-terminal residue" evidence="3">
    <location>
        <position position="151"/>
    </location>
</feature>
<evidence type="ECO:0000313" key="5">
    <source>
        <dbReference type="Proteomes" id="UP000434412"/>
    </source>
</evidence>
<dbReference type="PANTHER" id="PTHR43741">
    <property type="entry name" value="FMN-DEPENDENT NADH-AZOREDUCTASE 1"/>
    <property type="match status" value="1"/>
</dbReference>
<dbReference type="InterPro" id="IPR029039">
    <property type="entry name" value="Flavoprotein-like_sf"/>
</dbReference>
<gene>
    <name evidence="2" type="ORF">GO793_00630</name>
    <name evidence="3" type="ORF">GO941_13265</name>
</gene>
<dbReference type="PANTHER" id="PTHR43741:SF7">
    <property type="entry name" value="FMN-DEPENDENT NADH:QUINONE OXIDOREDUCTASE"/>
    <property type="match status" value="1"/>
</dbReference>
<evidence type="ECO:0000313" key="4">
    <source>
        <dbReference type="Proteomes" id="UP000433366"/>
    </source>
</evidence>
<name>A0A6B0CW08_STAAU</name>
<organism evidence="3 5">
    <name type="scientific">Staphylococcus aureus</name>
    <dbReference type="NCBI Taxonomy" id="1280"/>
    <lineage>
        <taxon>Bacteria</taxon>
        <taxon>Bacillati</taxon>
        <taxon>Bacillota</taxon>
        <taxon>Bacilli</taxon>
        <taxon>Bacillales</taxon>
        <taxon>Staphylococcaceae</taxon>
        <taxon>Staphylococcus</taxon>
    </lineage>
</organism>
<dbReference type="Proteomes" id="UP000433366">
    <property type="component" value="Unassembled WGS sequence"/>
</dbReference>
<feature type="domain" description="Flavodoxin-like fold" evidence="1">
    <location>
        <begin position="3"/>
        <end position="149"/>
    </location>
</feature>
<comment type="caution">
    <text evidence="3">The sequence shown here is derived from an EMBL/GenBank/DDBJ whole genome shotgun (WGS) entry which is preliminary data.</text>
</comment>